<keyword evidence="5" id="KW-1185">Reference proteome</keyword>
<dbReference type="Gene3D" id="3.40.50.850">
    <property type="entry name" value="Isochorismatase-like"/>
    <property type="match status" value="1"/>
</dbReference>
<dbReference type="OrthoDB" id="9796485at2"/>
<dbReference type="GO" id="GO:0016787">
    <property type="term" value="F:hydrolase activity"/>
    <property type="evidence" value="ECO:0007669"/>
    <property type="project" value="UniProtKB-KW"/>
</dbReference>
<dbReference type="CDD" id="cd00431">
    <property type="entry name" value="cysteine_hydrolases"/>
    <property type="match status" value="1"/>
</dbReference>
<dbReference type="RefSeq" id="WP_092984201.1">
    <property type="nucleotide sequence ID" value="NZ_FNFY01000002.1"/>
</dbReference>
<feature type="domain" description="Isochorismatase-like" evidence="3">
    <location>
        <begin position="4"/>
        <end position="178"/>
    </location>
</feature>
<sequence>MKKALLVIDYSYDFVAPDGKLTAGEPAIALEQSIADRIDAADKNGENIFFMMDLHYENDTHHPEHKLFPPHNIAGTPGRELYGKVLEKYKEIEGQDNVFFLDKTRYSAFSGTPLHHLLKERGIDTVVLTGVVTDICIMHTAVDAYNSGYGIIVPESCVASFNPDGHKVSLEHFKNTLGATVEP</sequence>
<keyword evidence="2" id="KW-0378">Hydrolase</keyword>
<dbReference type="Proteomes" id="UP000199008">
    <property type="component" value="Unassembled WGS sequence"/>
</dbReference>
<gene>
    <name evidence="4" type="ORF">SAMN05216216_102129</name>
</gene>
<protein>
    <submittedName>
        <fullName evidence="4">Nicotinamidase-related amidase</fullName>
    </submittedName>
</protein>
<dbReference type="EMBL" id="FNFY01000002">
    <property type="protein sequence ID" value="SDK34857.1"/>
    <property type="molecule type" value="Genomic_DNA"/>
</dbReference>
<evidence type="ECO:0000313" key="4">
    <source>
        <dbReference type="EMBL" id="SDK34857.1"/>
    </source>
</evidence>
<proteinExistence type="inferred from homology"/>
<evidence type="ECO:0000313" key="5">
    <source>
        <dbReference type="Proteomes" id="UP000199008"/>
    </source>
</evidence>
<comment type="similarity">
    <text evidence="1">Belongs to the isochorismatase family.</text>
</comment>
<dbReference type="InterPro" id="IPR000868">
    <property type="entry name" value="Isochorismatase-like_dom"/>
</dbReference>
<organism evidence="4 5">
    <name type="scientific">Lacicoccus qingdaonensis</name>
    <dbReference type="NCBI Taxonomy" id="576118"/>
    <lineage>
        <taxon>Bacteria</taxon>
        <taxon>Bacillati</taxon>
        <taxon>Bacillota</taxon>
        <taxon>Bacilli</taxon>
        <taxon>Bacillales</taxon>
        <taxon>Salinicoccaceae</taxon>
        <taxon>Lacicoccus</taxon>
    </lineage>
</organism>
<dbReference type="PANTHER" id="PTHR43540:SF10">
    <property type="entry name" value="ISOCHORISMATASE"/>
    <property type="match status" value="1"/>
</dbReference>
<reference evidence="5" key="1">
    <citation type="submission" date="2016-10" db="EMBL/GenBank/DDBJ databases">
        <authorList>
            <person name="Varghese N."/>
            <person name="Submissions S."/>
        </authorList>
    </citation>
    <scope>NUCLEOTIDE SEQUENCE [LARGE SCALE GENOMIC DNA]</scope>
    <source>
        <strain evidence="5">CGMCC 1.8895</strain>
    </source>
</reference>
<dbReference type="AlphaFoldDB" id="A0A1G9B5M1"/>
<dbReference type="Pfam" id="PF00857">
    <property type="entry name" value="Isochorismatase"/>
    <property type="match status" value="1"/>
</dbReference>
<accession>A0A1G9B5M1</accession>
<evidence type="ECO:0000259" key="3">
    <source>
        <dbReference type="Pfam" id="PF00857"/>
    </source>
</evidence>
<dbReference type="InterPro" id="IPR050272">
    <property type="entry name" value="Isochorismatase-like_hydrls"/>
</dbReference>
<dbReference type="PANTHER" id="PTHR43540">
    <property type="entry name" value="PEROXYUREIDOACRYLATE/UREIDOACRYLATE AMIDOHYDROLASE-RELATED"/>
    <property type="match status" value="1"/>
</dbReference>
<dbReference type="InterPro" id="IPR036380">
    <property type="entry name" value="Isochorismatase-like_sf"/>
</dbReference>
<dbReference type="STRING" id="576118.SAMN05216216_102129"/>
<evidence type="ECO:0000256" key="1">
    <source>
        <dbReference type="ARBA" id="ARBA00006336"/>
    </source>
</evidence>
<dbReference type="SUPFAM" id="SSF52499">
    <property type="entry name" value="Isochorismatase-like hydrolases"/>
    <property type="match status" value="1"/>
</dbReference>
<name>A0A1G9B5M1_9BACL</name>
<evidence type="ECO:0000256" key="2">
    <source>
        <dbReference type="ARBA" id="ARBA00022801"/>
    </source>
</evidence>